<dbReference type="Gramene" id="PHT61487">
    <property type="protein sequence ID" value="PHT61487"/>
    <property type="gene ID" value="T459_34661"/>
</dbReference>
<evidence type="ECO:0000256" key="2">
    <source>
        <dbReference type="ARBA" id="ARBA00005581"/>
    </source>
</evidence>
<evidence type="ECO:0000313" key="6">
    <source>
        <dbReference type="EMBL" id="PHT61487.1"/>
    </source>
</evidence>
<keyword evidence="3" id="KW-0713">Self-incompatibility</keyword>
<name>A0A2G2XVG3_CAPAN</name>
<protein>
    <recommendedName>
        <fullName evidence="8">S-protein homolog</fullName>
    </recommendedName>
</protein>
<dbReference type="EMBL" id="AYRZ02000146">
    <property type="protein sequence ID" value="PHT61487.1"/>
    <property type="molecule type" value="Genomic_DNA"/>
</dbReference>
<dbReference type="InterPro" id="IPR010264">
    <property type="entry name" value="Self-incomp_S1"/>
</dbReference>
<evidence type="ECO:0000256" key="4">
    <source>
        <dbReference type="ARBA" id="ARBA00022525"/>
    </source>
</evidence>
<comment type="similarity">
    <text evidence="2">Belongs to the plant self-incompatibility (S1) protein family.</text>
</comment>
<keyword evidence="5" id="KW-0732">Signal</keyword>
<organism evidence="6 7">
    <name type="scientific">Capsicum annuum</name>
    <name type="common">Capsicum pepper</name>
    <dbReference type="NCBI Taxonomy" id="4072"/>
    <lineage>
        <taxon>Eukaryota</taxon>
        <taxon>Viridiplantae</taxon>
        <taxon>Streptophyta</taxon>
        <taxon>Embryophyta</taxon>
        <taxon>Tracheophyta</taxon>
        <taxon>Spermatophyta</taxon>
        <taxon>Magnoliopsida</taxon>
        <taxon>eudicotyledons</taxon>
        <taxon>Gunneridae</taxon>
        <taxon>Pentapetalae</taxon>
        <taxon>asterids</taxon>
        <taxon>lamiids</taxon>
        <taxon>Solanales</taxon>
        <taxon>Solanaceae</taxon>
        <taxon>Solanoideae</taxon>
        <taxon>Capsiceae</taxon>
        <taxon>Capsicum</taxon>
    </lineage>
</organism>
<dbReference type="Proteomes" id="UP000222542">
    <property type="component" value="Unassembled WGS sequence"/>
</dbReference>
<gene>
    <name evidence="6" type="ORF">T459_34661</name>
</gene>
<dbReference type="SMR" id="A0A2G2XVG3"/>
<comment type="caution">
    <text evidence="6">The sequence shown here is derived from an EMBL/GenBank/DDBJ whole genome shotgun (WGS) entry which is preliminary data.</text>
</comment>
<dbReference type="GO" id="GO:0060320">
    <property type="term" value="P:rejection of self pollen"/>
    <property type="evidence" value="ECO:0007669"/>
    <property type="project" value="UniProtKB-KW"/>
</dbReference>
<dbReference type="GO" id="GO:0005576">
    <property type="term" value="C:extracellular region"/>
    <property type="evidence" value="ECO:0007669"/>
    <property type="project" value="UniProtKB-SubCell"/>
</dbReference>
<keyword evidence="7" id="KW-1185">Reference proteome</keyword>
<sequence length="112" mass="13127">MITLSIADYEIHVGNQTPDDLTIECFFDDTFLGKQTFKSLEIYKFNVTIVDGNPNIVWCPMWLGKRPGLFKIFDYNRDQPNCADNVCHWYVKQDGICLFSAYQCAVHYNWAW</sequence>
<evidence type="ECO:0000256" key="3">
    <source>
        <dbReference type="ARBA" id="ARBA00022471"/>
    </source>
</evidence>
<evidence type="ECO:0000256" key="5">
    <source>
        <dbReference type="ARBA" id="ARBA00022729"/>
    </source>
</evidence>
<evidence type="ECO:0000313" key="7">
    <source>
        <dbReference type="Proteomes" id="UP000222542"/>
    </source>
</evidence>
<keyword evidence="4" id="KW-0964">Secreted</keyword>
<proteinExistence type="inferred from homology"/>
<reference evidence="6 7" key="2">
    <citation type="journal article" date="2017" name="Genome Biol.">
        <title>New reference genome sequences of hot pepper reveal the massive evolution of plant disease-resistance genes by retroduplication.</title>
        <authorList>
            <person name="Kim S."/>
            <person name="Park J."/>
            <person name="Yeom S.I."/>
            <person name="Kim Y.M."/>
            <person name="Seo E."/>
            <person name="Kim K.T."/>
            <person name="Kim M.S."/>
            <person name="Lee J.M."/>
            <person name="Cheong K."/>
            <person name="Shin H.S."/>
            <person name="Kim S.B."/>
            <person name="Han K."/>
            <person name="Lee J."/>
            <person name="Park M."/>
            <person name="Lee H.A."/>
            <person name="Lee H.Y."/>
            <person name="Lee Y."/>
            <person name="Oh S."/>
            <person name="Lee J.H."/>
            <person name="Choi E."/>
            <person name="Choi E."/>
            <person name="Lee S.E."/>
            <person name="Jeon J."/>
            <person name="Kim H."/>
            <person name="Choi G."/>
            <person name="Song H."/>
            <person name="Lee J."/>
            <person name="Lee S.C."/>
            <person name="Kwon J.K."/>
            <person name="Lee H.Y."/>
            <person name="Koo N."/>
            <person name="Hong Y."/>
            <person name="Kim R.W."/>
            <person name="Kang W.H."/>
            <person name="Huh J.H."/>
            <person name="Kang B.C."/>
            <person name="Yang T.J."/>
            <person name="Lee Y.H."/>
            <person name="Bennetzen J.L."/>
            <person name="Choi D."/>
        </authorList>
    </citation>
    <scope>NUCLEOTIDE SEQUENCE [LARGE SCALE GENOMIC DNA]</scope>
    <source>
        <strain evidence="7">cv. CM334</strain>
    </source>
</reference>
<accession>A0A2G2XVG3</accession>
<comment type="subcellular location">
    <subcellularLocation>
        <location evidence="1">Secreted</location>
    </subcellularLocation>
</comment>
<evidence type="ECO:0008006" key="8">
    <source>
        <dbReference type="Google" id="ProtNLM"/>
    </source>
</evidence>
<dbReference type="Pfam" id="PF05938">
    <property type="entry name" value="Self-incomp_S1"/>
    <property type="match status" value="1"/>
</dbReference>
<reference evidence="6 7" key="1">
    <citation type="journal article" date="2014" name="Nat. Genet.">
        <title>Genome sequence of the hot pepper provides insights into the evolution of pungency in Capsicum species.</title>
        <authorList>
            <person name="Kim S."/>
            <person name="Park M."/>
            <person name="Yeom S.I."/>
            <person name="Kim Y.M."/>
            <person name="Lee J.M."/>
            <person name="Lee H.A."/>
            <person name="Seo E."/>
            <person name="Choi J."/>
            <person name="Cheong K."/>
            <person name="Kim K.T."/>
            <person name="Jung K."/>
            <person name="Lee G.W."/>
            <person name="Oh S.K."/>
            <person name="Bae C."/>
            <person name="Kim S.B."/>
            <person name="Lee H.Y."/>
            <person name="Kim S.Y."/>
            <person name="Kim M.S."/>
            <person name="Kang B.C."/>
            <person name="Jo Y.D."/>
            <person name="Yang H.B."/>
            <person name="Jeong H.J."/>
            <person name="Kang W.H."/>
            <person name="Kwon J.K."/>
            <person name="Shin C."/>
            <person name="Lim J.Y."/>
            <person name="Park J.H."/>
            <person name="Huh J.H."/>
            <person name="Kim J.S."/>
            <person name="Kim B.D."/>
            <person name="Cohen O."/>
            <person name="Paran I."/>
            <person name="Suh M.C."/>
            <person name="Lee S.B."/>
            <person name="Kim Y.K."/>
            <person name="Shin Y."/>
            <person name="Noh S.J."/>
            <person name="Park J."/>
            <person name="Seo Y.S."/>
            <person name="Kwon S.Y."/>
            <person name="Kim H.A."/>
            <person name="Park J.M."/>
            <person name="Kim H.J."/>
            <person name="Choi S.B."/>
            <person name="Bosland P.W."/>
            <person name="Reeves G."/>
            <person name="Jo S.H."/>
            <person name="Lee B.W."/>
            <person name="Cho H.T."/>
            <person name="Choi H.S."/>
            <person name="Lee M.S."/>
            <person name="Yu Y."/>
            <person name="Do Choi Y."/>
            <person name="Park B.S."/>
            <person name="van Deynze A."/>
            <person name="Ashrafi H."/>
            <person name="Hill T."/>
            <person name="Kim W.T."/>
            <person name="Pai H.S."/>
            <person name="Ahn H.K."/>
            <person name="Yeam I."/>
            <person name="Giovannoni J.J."/>
            <person name="Rose J.K."/>
            <person name="Sorensen I."/>
            <person name="Lee S.J."/>
            <person name="Kim R.W."/>
            <person name="Choi I.Y."/>
            <person name="Choi B.S."/>
            <person name="Lim J.S."/>
            <person name="Lee Y.H."/>
            <person name="Choi D."/>
        </authorList>
    </citation>
    <scope>NUCLEOTIDE SEQUENCE [LARGE SCALE GENOMIC DNA]</scope>
    <source>
        <strain evidence="7">cv. CM334</strain>
    </source>
</reference>
<evidence type="ECO:0000256" key="1">
    <source>
        <dbReference type="ARBA" id="ARBA00004613"/>
    </source>
</evidence>
<dbReference type="AlphaFoldDB" id="A0A2G2XVG3"/>